<dbReference type="GeneID" id="14692238"/>
<dbReference type="KEGG" id="pcy:PCYB_073920"/>
<dbReference type="OMA" id="CCTNPST"/>
<dbReference type="PANTHER" id="PTHR22997">
    <property type="entry name" value="PIH1 DOMAIN-CONTAINING PROTEIN 1"/>
    <property type="match status" value="1"/>
</dbReference>
<feature type="region of interest" description="Disordered" evidence="2">
    <location>
        <begin position="497"/>
        <end position="520"/>
    </location>
</feature>
<reference evidence="4 5" key="1">
    <citation type="journal article" date="2012" name="Nat. Genet.">
        <title>Plasmodium cynomolgi genome sequences provide insight into Plasmodium vivax and the monkey malaria clade.</title>
        <authorList>
            <person name="Tachibana S."/>
            <person name="Sullivan S.A."/>
            <person name="Kawai S."/>
            <person name="Nakamura S."/>
            <person name="Kim H.R."/>
            <person name="Goto N."/>
            <person name="Arisue N."/>
            <person name="Palacpac N.M.Q."/>
            <person name="Honma H."/>
            <person name="Yagi M."/>
            <person name="Tougan T."/>
            <person name="Katakai Y."/>
            <person name="Kaneko O."/>
            <person name="Mita T."/>
            <person name="Kita K."/>
            <person name="Yasutomi Y."/>
            <person name="Sutton P.L."/>
            <person name="Shakhbatyan R."/>
            <person name="Horii T."/>
            <person name="Yasunaga T."/>
            <person name="Barnwell J.W."/>
            <person name="Escalante A.A."/>
            <person name="Carlton J.M."/>
            <person name="Tanabe K."/>
        </authorList>
    </citation>
    <scope>NUCLEOTIDE SEQUENCE [LARGE SCALE GENOMIC DNA]</scope>
    <source>
        <strain evidence="4 5">B</strain>
    </source>
</reference>
<dbReference type="eggNOG" id="ENOG502SG28">
    <property type="taxonomic scope" value="Eukaryota"/>
</dbReference>
<feature type="compositionally biased region" description="Basic and acidic residues" evidence="2">
    <location>
        <begin position="245"/>
        <end position="272"/>
    </location>
</feature>
<name>K6UUK5_PLACD</name>
<protein>
    <recommendedName>
        <fullName evidence="3">PIH1 N-terminal domain-containing protein</fullName>
    </recommendedName>
</protein>
<organism evidence="4 5">
    <name type="scientific">Plasmodium cynomolgi (strain B)</name>
    <dbReference type="NCBI Taxonomy" id="1120755"/>
    <lineage>
        <taxon>Eukaryota</taxon>
        <taxon>Sar</taxon>
        <taxon>Alveolata</taxon>
        <taxon>Apicomplexa</taxon>
        <taxon>Aconoidasida</taxon>
        <taxon>Haemosporida</taxon>
        <taxon>Plasmodiidae</taxon>
        <taxon>Plasmodium</taxon>
        <taxon>Plasmodium (Plasmodium)</taxon>
    </lineage>
</organism>
<dbReference type="InterPro" id="IPR012981">
    <property type="entry name" value="PIH1_N"/>
</dbReference>
<feature type="region of interest" description="Disordered" evidence="2">
    <location>
        <begin position="597"/>
        <end position="616"/>
    </location>
</feature>
<feature type="region of interest" description="Disordered" evidence="2">
    <location>
        <begin position="245"/>
        <end position="273"/>
    </location>
</feature>
<evidence type="ECO:0000313" key="5">
    <source>
        <dbReference type="Proteomes" id="UP000006319"/>
    </source>
</evidence>
<dbReference type="RefSeq" id="XP_004221837.1">
    <property type="nucleotide sequence ID" value="XM_004221789.1"/>
</dbReference>
<dbReference type="Proteomes" id="UP000006319">
    <property type="component" value="Chromosome 7"/>
</dbReference>
<dbReference type="Pfam" id="PF08190">
    <property type="entry name" value="PIH1"/>
    <property type="match status" value="1"/>
</dbReference>
<dbReference type="PhylomeDB" id="K6UUK5"/>
<feature type="region of interest" description="Disordered" evidence="2">
    <location>
        <begin position="542"/>
        <end position="561"/>
    </location>
</feature>
<proteinExistence type="inferred from homology"/>
<evidence type="ECO:0000256" key="2">
    <source>
        <dbReference type="SAM" id="MobiDB-lite"/>
    </source>
</evidence>
<accession>K6UUK5</accession>
<evidence type="ECO:0000313" key="4">
    <source>
        <dbReference type="EMBL" id="GAB65890.1"/>
    </source>
</evidence>
<gene>
    <name evidence="4" type="ORF">PCYB_073920</name>
</gene>
<comment type="similarity">
    <text evidence="1">Belongs to the PIH1 family.</text>
</comment>
<dbReference type="OrthoDB" id="5135119at2759"/>
<feature type="domain" description="PIH1 N-terminal" evidence="3">
    <location>
        <begin position="37"/>
        <end position="191"/>
    </location>
</feature>
<dbReference type="VEuPathDB" id="PlasmoDB:PCYB_073920"/>
<sequence length="701" mass="79282">MKEEGELRITYEEKDRLQKAFRQHEFRALFDDYFDEVSDEKYRKEKEDYLYTLYFNGELKNNQIIIEPTVAFCVKTKIVYSNQTQQKVFLNICSHEGMHCISFEGDGRGRLSIPYSLSQMRPDKTGKGECCLTVDCCTNPSTVDTVRTHNEILNYLLENVCMNIEKNVLKDREKISRDFKISKRMVCKGGKPFVICINKEFLRHSVVLDVQKKLEIMRSKFEKVHDTTTPSKVKRLALGSKVKTEVHVGKDQEGEKDLREEKDHHESAKDSELEITDQFSESVKRGSECKEEMERTKKTQFFITYQGSINAASLWGEKEHPNVCISLPEKIKVSICTKGSVTRENILLQIGKKRVEVKFVNCDEDDVVADLPYPCNVEDYSCVIRRDKEKIEIYLNLCEEFVQTYAKSLYEKYFSSQEAEVHVAALDYIDDVLRSYELEGAPVSAANGASGANEANLTNGASGANGANLANEANLTNEADAQVLHVVASSPHCTWERRQTDAQFPSGEEKTKGHTSSVGEEKIDNVLTPFEEKQLFDFSQGEGNMKKELPPPADESECTRERAKMDVTDNTERFLEVAKNHGEGKQKEHIHCVLGRREGSSHEGGKTTMSPSSDYGKIELINDDATVATNEVAPKSAQLSPGLAYKHVGRKANKLVEEREKGKMLTCEVDPNGGQSLLDMQMYENMDMAGAFSCSLWAAYL</sequence>
<dbReference type="AlphaFoldDB" id="K6UUK5"/>
<evidence type="ECO:0000256" key="1">
    <source>
        <dbReference type="ARBA" id="ARBA00008511"/>
    </source>
</evidence>
<dbReference type="GO" id="GO:0005737">
    <property type="term" value="C:cytoplasm"/>
    <property type="evidence" value="ECO:0007669"/>
    <property type="project" value="TreeGrafter"/>
</dbReference>
<dbReference type="PANTHER" id="PTHR22997:SF10">
    <property type="entry name" value="CHROMOSOME UNDETERMINED SCAFFOLD_56, WHOLE GENOME SHOTGUN SEQUENCE"/>
    <property type="match status" value="1"/>
</dbReference>
<evidence type="ECO:0000259" key="3">
    <source>
        <dbReference type="Pfam" id="PF08190"/>
    </source>
</evidence>
<dbReference type="EMBL" id="DF157099">
    <property type="protein sequence ID" value="GAB65890.1"/>
    <property type="molecule type" value="Genomic_DNA"/>
</dbReference>
<dbReference type="InterPro" id="IPR050734">
    <property type="entry name" value="PIH1/Kintoun_subfamily"/>
</dbReference>
<keyword evidence="5" id="KW-1185">Reference proteome</keyword>